<sequence length="129" mass="14531">MIKQMLFMIDHGLSTRTQFVLALVGGSIALTLIMSWIKRNNTLNEFGLWTPWMAVGSLFLLAVPIYLFLKYSLVLPLLASVSMTVLVLWRDSTAIVHSPAPLFFGWWFIPLAVALILGTIEYFLRGIVT</sequence>
<feature type="transmembrane region" description="Helical" evidence="1">
    <location>
        <begin position="49"/>
        <end position="68"/>
    </location>
</feature>
<evidence type="ECO:0000313" key="2">
    <source>
        <dbReference type="EMBL" id="NLV12138.1"/>
    </source>
</evidence>
<gene>
    <name evidence="2" type="ORF">GOC77_02420</name>
</gene>
<reference evidence="2" key="1">
    <citation type="submission" date="2019-12" db="EMBL/GenBank/DDBJ databases">
        <title>Whole genome sequencing of Haloarcula argentinensis strain pws5.</title>
        <authorList>
            <person name="Verma D.K."/>
            <person name="Gopal K."/>
            <person name="Prasad E.S."/>
        </authorList>
    </citation>
    <scope>NUCLEOTIDE SEQUENCE</scope>
    <source>
        <strain evidence="2">Pws5</strain>
    </source>
</reference>
<keyword evidence="1" id="KW-1133">Transmembrane helix</keyword>
<dbReference type="AlphaFoldDB" id="A0A847ULT4"/>
<feature type="transmembrane region" description="Helical" evidence="1">
    <location>
        <begin position="102"/>
        <end position="124"/>
    </location>
</feature>
<dbReference type="RefSeq" id="WP_170095805.1">
    <property type="nucleotide sequence ID" value="NZ_WOWA01000002.1"/>
</dbReference>
<dbReference type="Proteomes" id="UP000641625">
    <property type="component" value="Unassembled WGS sequence"/>
</dbReference>
<evidence type="ECO:0000256" key="1">
    <source>
        <dbReference type="SAM" id="Phobius"/>
    </source>
</evidence>
<comment type="caution">
    <text evidence="2">The sequence shown here is derived from an EMBL/GenBank/DDBJ whole genome shotgun (WGS) entry which is preliminary data.</text>
</comment>
<name>A0A847ULT4_HALAR</name>
<dbReference type="EMBL" id="WOWA01000002">
    <property type="protein sequence ID" value="NLV12138.1"/>
    <property type="molecule type" value="Genomic_DNA"/>
</dbReference>
<feature type="transmembrane region" description="Helical" evidence="1">
    <location>
        <begin position="20"/>
        <end position="37"/>
    </location>
</feature>
<organism evidence="2 3">
    <name type="scientific">Haloarcula argentinensis</name>
    <dbReference type="NCBI Taxonomy" id="43776"/>
    <lineage>
        <taxon>Archaea</taxon>
        <taxon>Methanobacteriati</taxon>
        <taxon>Methanobacteriota</taxon>
        <taxon>Stenosarchaea group</taxon>
        <taxon>Halobacteria</taxon>
        <taxon>Halobacteriales</taxon>
        <taxon>Haloarculaceae</taxon>
        <taxon>Haloarcula</taxon>
    </lineage>
</organism>
<accession>A0A847ULT4</accession>
<evidence type="ECO:0000313" key="3">
    <source>
        <dbReference type="Proteomes" id="UP000641625"/>
    </source>
</evidence>
<keyword evidence="1" id="KW-0812">Transmembrane</keyword>
<feature type="transmembrane region" description="Helical" evidence="1">
    <location>
        <begin position="73"/>
        <end position="90"/>
    </location>
</feature>
<proteinExistence type="predicted"/>
<protein>
    <submittedName>
        <fullName evidence="2">Uncharacterized protein</fullName>
    </submittedName>
</protein>
<keyword evidence="1" id="KW-0472">Membrane</keyword>